<keyword evidence="1" id="KW-0446">Lipid-binding</keyword>
<reference evidence="2 3" key="1">
    <citation type="journal article" date="2024" name="Int. J. Syst. Evol. Microbiol.">
        <title>Clostridium omnivorum sp. nov., isolated from anoxic soil under the treatment of reductive soil disinfestation.</title>
        <authorList>
            <person name="Ueki A."/>
            <person name="Tonouchi A."/>
            <person name="Kaku N."/>
            <person name="Honma S."/>
            <person name="Ueki K."/>
        </authorList>
    </citation>
    <scope>NUCLEOTIDE SEQUENCE [LARGE SCALE GENOMIC DNA]</scope>
    <source>
        <strain evidence="2 3">E14</strain>
    </source>
</reference>
<dbReference type="EMBL" id="BRXR01000001">
    <property type="protein sequence ID" value="GLC29050.1"/>
    <property type="molecule type" value="Genomic_DNA"/>
</dbReference>
<gene>
    <name evidence="2" type="ORF">bsdE14_04600</name>
</gene>
<dbReference type="InterPro" id="IPR043168">
    <property type="entry name" value="DegV_C"/>
</dbReference>
<evidence type="ECO:0000313" key="2">
    <source>
        <dbReference type="EMBL" id="GLC29050.1"/>
    </source>
</evidence>
<dbReference type="SUPFAM" id="SSF82549">
    <property type="entry name" value="DAK1/DegV-like"/>
    <property type="match status" value="1"/>
</dbReference>
<dbReference type="Gene3D" id="3.40.50.10170">
    <property type="match status" value="1"/>
</dbReference>
<dbReference type="Pfam" id="PF02645">
    <property type="entry name" value="DegV"/>
    <property type="match status" value="1"/>
</dbReference>
<keyword evidence="3" id="KW-1185">Reference proteome</keyword>
<proteinExistence type="predicted"/>
<accession>A0ABQ5N1U9</accession>
<dbReference type="InterPro" id="IPR050270">
    <property type="entry name" value="DegV_domain_contain"/>
</dbReference>
<dbReference type="Proteomes" id="UP001208567">
    <property type="component" value="Unassembled WGS sequence"/>
</dbReference>
<evidence type="ECO:0000256" key="1">
    <source>
        <dbReference type="ARBA" id="ARBA00023121"/>
    </source>
</evidence>
<evidence type="ECO:0000313" key="3">
    <source>
        <dbReference type="Proteomes" id="UP001208567"/>
    </source>
</evidence>
<dbReference type="NCBIfam" id="TIGR00762">
    <property type="entry name" value="DegV"/>
    <property type="match status" value="1"/>
</dbReference>
<protein>
    <submittedName>
        <fullName evidence="2">DegV family protein</fullName>
    </submittedName>
</protein>
<dbReference type="RefSeq" id="WP_264848328.1">
    <property type="nucleotide sequence ID" value="NZ_BRXR01000001.1"/>
</dbReference>
<sequence length="279" mass="31136">MEKIKIITDSTADLPKGLVDKYDIEVLPLVVSFGDESYLDGIDINFKELIAKMNQSDIFPTTSQINPNRFYDVYKKYLEEGYKILSIHISSKMSGTFQSACIARDMLETSDITVIDSVNVTSGLGLIVLKACRLKGEGKNIEAIEDEIKRDIPHVKSALAFESLENLVRGGRLSKTVSVIGSALGIRLILEVKNGEIAVMDKVRGTKKAIRTLIDYVHEKRIKQGEFCMVLNAENQEILEALRENMLHNRQEFIEAEVGCVVGTHSGTRAAGVFFIEEY</sequence>
<dbReference type="PANTHER" id="PTHR33434">
    <property type="entry name" value="DEGV DOMAIN-CONTAINING PROTEIN DR_1986-RELATED"/>
    <property type="match status" value="1"/>
</dbReference>
<dbReference type="PANTHER" id="PTHR33434:SF2">
    <property type="entry name" value="FATTY ACID-BINDING PROTEIN TM_1468"/>
    <property type="match status" value="1"/>
</dbReference>
<name>A0ABQ5N1U9_9CLOT</name>
<dbReference type="Gene3D" id="3.30.1180.10">
    <property type="match status" value="1"/>
</dbReference>
<organism evidence="2 3">
    <name type="scientific">Clostridium omnivorum</name>
    <dbReference type="NCBI Taxonomy" id="1604902"/>
    <lineage>
        <taxon>Bacteria</taxon>
        <taxon>Bacillati</taxon>
        <taxon>Bacillota</taxon>
        <taxon>Clostridia</taxon>
        <taxon>Eubacteriales</taxon>
        <taxon>Clostridiaceae</taxon>
        <taxon>Clostridium</taxon>
    </lineage>
</organism>
<dbReference type="PROSITE" id="PS51482">
    <property type="entry name" value="DEGV"/>
    <property type="match status" value="1"/>
</dbReference>
<dbReference type="InterPro" id="IPR003797">
    <property type="entry name" value="DegV"/>
</dbReference>
<comment type="caution">
    <text evidence="2">The sequence shown here is derived from an EMBL/GenBank/DDBJ whole genome shotgun (WGS) entry which is preliminary data.</text>
</comment>